<keyword evidence="1" id="KW-0540">Nuclease</keyword>
<dbReference type="PANTHER" id="PTHR46018">
    <property type="entry name" value="ZINC PHOSPHODIESTERASE ELAC PROTEIN 1"/>
    <property type="match status" value="1"/>
</dbReference>
<dbReference type="InterPro" id="IPR001279">
    <property type="entry name" value="Metallo-B-lactamas"/>
</dbReference>
<accession>A0ABW0TJN2</accession>
<sequence length="294" mass="32235">MVKLAVRMLGTGSPRPDLERSGPAQVLWIDDLPILIDCGEGTTTQLLKAGIPPQTINHLWLTHLHSDHLFGYAQFLIGGQGDGRRELTVVGPVGTKKYHERILQLYEEDINYRLSLGRSPKGLMDVKIIEIEEPGEISTDIPAKVTAAQMVHNVTTFGYRFEVGGKVVVISGDTAPTPEIVKLAAGADLLVQDSAITTTSVYTKGENKEFSKVFEKLQNEHCTPTQCGEIAQEAGVKKLVLTHFLPGADGDEAYEEVKKVYAGEIVIGEDLQIIEVDDEPVEKPNSKIKREVHS</sequence>
<keyword evidence="2" id="KW-0862">Zinc</keyword>
<evidence type="ECO:0000259" key="3">
    <source>
        <dbReference type="Pfam" id="PF12706"/>
    </source>
</evidence>
<evidence type="ECO:0000256" key="1">
    <source>
        <dbReference type="ARBA" id="ARBA00022759"/>
    </source>
</evidence>
<dbReference type="InterPro" id="IPR036866">
    <property type="entry name" value="RibonucZ/Hydroxyglut_hydro"/>
</dbReference>
<keyword evidence="1" id="KW-0378">Hydrolase</keyword>
<dbReference type="EMBL" id="JBHSNO010000006">
    <property type="protein sequence ID" value="MFC5589691.1"/>
    <property type="molecule type" value="Genomic_DNA"/>
</dbReference>
<evidence type="ECO:0000313" key="4">
    <source>
        <dbReference type="EMBL" id="MFC5589691.1"/>
    </source>
</evidence>
<dbReference type="SUPFAM" id="SSF56281">
    <property type="entry name" value="Metallo-hydrolase/oxidoreductase"/>
    <property type="match status" value="1"/>
</dbReference>
<proteinExistence type="predicted"/>
<reference evidence="5" key="1">
    <citation type="journal article" date="2019" name="Int. J. Syst. Evol. Microbiol.">
        <title>The Global Catalogue of Microorganisms (GCM) 10K type strain sequencing project: providing services to taxonomists for standard genome sequencing and annotation.</title>
        <authorList>
            <consortium name="The Broad Institute Genomics Platform"/>
            <consortium name="The Broad Institute Genome Sequencing Center for Infectious Disease"/>
            <person name="Wu L."/>
            <person name="Ma J."/>
        </authorList>
    </citation>
    <scope>NUCLEOTIDE SEQUENCE [LARGE SCALE GENOMIC DNA]</scope>
    <source>
        <strain evidence="5">CGMCC 4.1434</strain>
    </source>
</reference>
<evidence type="ECO:0000313" key="5">
    <source>
        <dbReference type="Proteomes" id="UP001596109"/>
    </source>
</evidence>
<dbReference type="PANTHER" id="PTHR46018:SF2">
    <property type="entry name" value="ZINC PHOSPHODIESTERASE ELAC PROTEIN 1"/>
    <property type="match status" value="1"/>
</dbReference>
<organism evidence="4 5">
    <name type="scientific">Sporosarcina soli</name>
    <dbReference type="NCBI Taxonomy" id="334736"/>
    <lineage>
        <taxon>Bacteria</taxon>
        <taxon>Bacillati</taxon>
        <taxon>Bacillota</taxon>
        <taxon>Bacilli</taxon>
        <taxon>Bacillales</taxon>
        <taxon>Caryophanaceae</taxon>
        <taxon>Sporosarcina</taxon>
    </lineage>
</organism>
<protein>
    <submittedName>
        <fullName evidence="4">MBL fold metallo-hydrolase</fullName>
    </submittedName>
</protein>
<dbReference type="Proteomes" id="UP001596109">
    <property type="component" value="Unassembled WGS sequence"/>
</dbReference>
<keyword evidence="1" id="KW-0255">Endonuclease</keyword>
<evidence type="ECO:0000256" key="2">
    <source>
        <dbReference type="ARBA" id="ARBA00022833"/>
    </source>
</evidence>
<dbReference type="Pfam" id="PF12706">
    <property type="entry name" value="Lactamase_B_2"/>
    <property type="match status" value="1"/>
</dbReference>
<feature type="domain" description="Metallo-beta-lactamase" evidence="3">
    <location>
        <begin position="34"/>
        <end position="244"/>
    </location>
</feature>
<comment type="caution">
    <text evidence="4">The sequence shown here is derived from an EMBL/GenBank/DDBJ whole genome shotgun (WGS) entry which is preliminary data.</text>
</comment>
<dbReference type="Gene3D" id="3.60.15.10">
    <property type="entry name" value="Ribonuclease Z/Hydroxyacylglutathione hydrolase-like"/>
    <property type="match status" value="1"/>
</dbReference>
<name>A0ABW0TJN2_9BACL</name>
<keyword evidence="5" id="KW-1185">Reference proteome</keyword>
<dbReference type="RefSeq" id="WP_381434953.1">
    <property type="nucleotide sequence ID" value="NZ_JBHSNO010000006.1"/>
</dbReference>
<gene>
    <name evidence="4" type="ORF">ACFPRA_12365</name>
</gene>